<sequence length="581" mass="66318">MEESSSSTPSSDDGEYTLLIELVHRHVGFHDAELASVWRMHGIQDFTFQELPMDTRHHSSCSTGNNIRPFRIVTFPWTAIETDYSVEDNEISDKDKGKTNLITALSRCTLIRSVIELWGCGPVLKDCVESVRASVSPHRHRRGCHLGAKAKPYSERSWKITIHTLGSTYNREEQGDMRSQFSFLDFPGPVQMKCPDDEFLFIREVELDSNGGAVYPRHSETKCIIPENDARPSLGCYFGRVLGNNRMGRNWRGSNRIEQFSLKKRKYLGPTSMDSELSLIMTNLALIDKGSFVFDPFTGTGSILLTAALRGAYVFGTDIDLRVLRGRSEDENILANFKQFNLPPPELVRCDNSLYHRHFRSHLPLFDAILTDPPYGIRAGARKSGSKRDEVRPVLDEHRYAHGINTKRECWTHFNLLGRHDHVAQTKPYAVSDVMADLLNVAAMTLKMGGRLTYIIPSMKDFNEDEDLPRHECLKLVSVCYQPLQTELGRRVVTLEKTNEYDEQKQAQYLESTWLNGAQSAEKCANIRERLLEVAKKKPGYEEKAAIRKQKRKLNKETKKRAKREQAAQAQEMLEDKSHHV</sequence>
<dbReference type="InterPro" id="IPR059073">
    <property type="entry name" value="TRMT11_N"/>
</dbReference>
<comment type="caution">
    <text evidence="14">The sequence shown here is derived from an EMBL/GenBank/DDBJ whole genome shotgun (WGS) entry which is preliminary data.</text>
</comment>
<dbReference type="PRINTS" id="PR00507">
    <property type="entry name" value="N12N6MTFRASE"/>
</dbReference>
<evidence type="ECO:0000256" key="9">
    <source>
        <dbReference type="ARBA" id="ARBA00066937"/>
    </source>
</evidence>
<dbReference type="GO" id="GO:0000049">
    <property type="term" value="F:tRNA binding"/>
    <property type="evidence" value="ECO:0007669"/>
    <property type="project" value="UniProtKB-UniRule"/>
</dbReference>
<dbReference type="GO" id="GO:0032259">
    <property type="term" value="P:methylation"/>
    <property type="evidence" value="ECO:0007669"/>
    <property type="project" value="UniProtKB-UniRule"/>
</dbReference>
<evidence type="ECO:0000256" key="4">
    <source>
        <dbReference type="ARBA" id="ARBA00022603"/>
    </source>
</evidence>
<evidence type="ECO:0000313" key="15">
    <source>
        <dbReference type="Proteomes" id="UP000266841"/>
    </source>
</evidence>
<dbReference type="InterPro" id="IPR029063">
    <property type="entry name" value="SAM-dependent_MTases_sf"/>
</dbReference>
<dbReference type="OrthoDB" id="333024at2759"/>
<dbReference type="PANTHER" id="PTHR13370">
    <property type="entry name" value="RNA METHYLASE-RELATED"/>
    <property type="match status" value="1"/>
</dbReference>
<keyword evidence="7 10" id="KW-0819">tRNA processing</keyword>
<evidence type="ECO:0000259" key="12">
    <source>
        <dbReference type="Pfam" id="PF01170"/>
    </source>
</evidence>
<dbReference type="PANTHER" id="PTHR13370:SF3">
    <property type="entry name" value="TRNA (GUANINE(10)-N2)-METHYLTRANSFERASE HOMOLOG"/>
    <property type="match status" value="1"/>
</dbReference>
<dbReference type="PIRSF" id="PIRSF017259">
    <property type="entry name" value="tRNA_mtfrase_TRM11"/>
    <property type="match status" value="1"/>
</dbReference>
<comment type="similarity">
    <text evidence="10">Belongs to the class I-like SAM-binding methyltransferase superfamily. TRM11 methyltransferase family.</text>
</comment>
<dbReference type="EC" id="2.1.1.214" evidence="9"/>
<evidence type="ECO:0000256" key="8">
    <source>
        <dbReference type="ARBA" id="ARBA00022884"/>
    </source>
</evidence>
<keyword evidence="3 10" id="KW-0820">tRNA-binding</keyword>
<evidence type="ECO:0000256" key="6">
    <source>
        <dbReference type="ARBA" id="ARBA00022691"/>
    </source>
</evidence>
<dbReference type="Pfam" id="PF25904">
    <property type="entry name" value="Tmrp11_N"/>
    <property type="match status" value="1"/>
</dbReference>
<dbReference type="PROSITE" id="PS51627">
    <property type="entry name" value="SAM_MT_TRM11"/>
    <property type="match status" value="1"/>
</dbReference>
<evidence type="ECO:0000313" key="14">
    <source>
        <dbReference type="EMBL" id="EJK46078.1"/>
    </source>
</evidence>
<dbReference type="Proteomes" id="UP000266841">
    <property type="component" value="Unassembled WGS sequence"/>
</dbReference>
<name>K0R162_THAOC</name>
<keyword evidence="2" id="KW-0963">Cytoplasm</keyword>
<reference evidence="14 15" key="1">
    <citation type="journal article" date="2012" name="Genome Biol.">
        <title>Genome and low-iron response of an oceanic diatom adapted to chronic iron limitation.</title>
        <authorList>
            <person name="Lommer M."/>
            <person name="Specht M."/>
            <person name="Roy A.S."/>
            <person name="Kraemer L."/>
            <person name="Andreson R."/>
            <person name="Gutowska M.A."/>
            <person name="Wolf J."/>
            <person name="Bergner S.V."/>
            <person name="Schilhabel M.B."/>
            <person name="Klostermeier U.C."/>
            <person name="Beiko R.G."/>
            <person name="Rosenstiel P."/>
            <person name="Hippler M."/>
            <person name="Laroche J."/>
        </authorList>
    </citation>
    <scope>NUCLEOTIDE SEQUENCE [LARGE SCALE GENOMIC DNA]</scope>
    <source>
        <strain evidence="14 15">CCMP1005</strain>
    </source>
</reference>
<evidence type="ECO:0000256" key="1">
    <source>
        <dbReference type="ARBA" id="ARBA00004496"/>
    </source>
</evidence>
<dbReference type="GO" id="GO:0043527">
    <property type="term" value="C:tRNA methyltransferase complex"/>
    <property type="evidence" value="ECO:0007669"/>
    <property type="project" value="UniProtKB-ARBA"/>
</dbReference>
<dbReference type="InterPro" id="IPR002052">
    <property type="entry name" value="DNA_methylase_N6_adenine_CS"/>
</dbReference>
<dbReference type="Pfam" id="PF01170">
    <property type="entry name" value="UPF0020"/>
    <property type="match status" value="1"/>
</dbReference>
<protein>
    <recommendedName>
        <fullName evidence="9">tRNA (guanine(10)-N(2))-methyltransferase</fullName>
        <ecNumber evidence="9">2.1.1.214</ecNumber>
    </recommendedName>
</protein>
<evidence type="ECO:0000259" key="13">
    <source>
        <dbReference type="Pfam" id="PF25904"/>
    </source>
</evidence>
<gene>
    <name evidence="14" type="ORF">THAOC_35276</name>
</gene>
<evidence type="ECO:0000256" key="2">
    <source>
        <dbReference type="ARBA" id="ARBA00022490"/>
    </source>
</evidence>
<evidence type="ECO:0000256" key="3">
    <source>
        <dbReference type="ARBA" id="ARBA00022555"/>
    </source>
</evidence>
<dbReference type="SUPFAM" id="SSF53335">
    <property type="entry name" value="S-adenosyl-L-methionine-dependent methyltransferases"/>
    <property type="match status" value="1"/>
</dbReference>
<proteinExistence type="inferred from homology"/>
<keyword evidence="8 10" id="KW-0694">RNA-binding</keyword>
<feature type="compositionally biased region" description="Basic residues" evidence="11">
    <location>
        <begin position="547"/>
        <end position="563"/>
    </location>
</feature>
<dbReference type="eggNOG" id="KOG2671">
    <property type="taxonomic scope" value="Eukaryota"/>
</dbReference>
<accession>K0R162</accession>
<dbReference type="PROSITE" id="PS00092">
    <property type="entry name" value="N6_MTASE"/>
    <property type="match status" value="1"/>
</dbReference>
<dbReference type="GO" id="GO:0008033">
    <property type="term" value="P:tRNA processing"/>
    <property type="evidence" value="ECO:0007669"/>
    <property type="project" value="UniProtKB-UniRule"/>
</dbReference>
<comment type="subcellular location">
    <subcellularLocation>
        <location evidence="1">Cytoplasm</location>
    </subcellularLocation>
</comment>
<feature type="domain" description="Ribosomal RNA large subunit methyltransferase K/L-like methyltransferase" evidence="12">
    <location>
        <begin position="264"/>
        <end position="315"/>
    </location>
</feature>
<keyword evidence="15" id="KW-1185">Reference proteome</keyword>
<keyword evidence="5 10" id="KW-0808">Transferase</keyword>
<feature type="region of interest" description="Disordered" evidence="11">
    <location>
        <begin position="543"/>
        <end position="581"/>
    </location>
</feature>
<organism evidence="14 15">
    <name type="scientific">Thalassiosira oceanica</name>
    <name type="common">Marine diatom</name>
    <dbReference type="NCBI Taxonomy" id="159749"/>
    <lineage>
        <taxon>Eukaryota</taxon>
        <taxon>Sar</taxon>
        <taxon>Stramenopiles</taxon>
        <taxon>Ochrophyta</taxon>
        <taxon>Bacillariophyta</taxon>
        <taxon>Coscinodiscophyceae</taxon>
        <taxon>Thalassiosirophycidae</taxon>
        <taxon>Thalassiosirales</taxon>
        <taxon>Thalassiosiraceae</taxon>
        <taxon>Thalassiosira</taxon>
    </lineage>
</organism>
<evidence type="ECO:0000256" key="7">
    <source>
        <dbReference type="ARBA" id="ARBA00022694"/>
    </source>
</evidence>
<dbReference type="GO" id="GO:0005737">
    <property type="term" value="C:cytoplasm"/>
    <property type="evidence" value="ECO:0007669"/>
    <property type="project" value="UniProtKB-SubCell"/>
</dbReference>
<feature type="domain" description="tRNA (guanine(10)-N(2))-methyltransferase TRMT11 N-terminal" evidence="13">
    <location>
        <begin position="105"/>
        <end position="210"/>
    </location>
</feature>
<dbReference type="GO" id="GO:0160102">
    <property type="term" value="F:tRNA (guanine(10)-N2)-methyltransferase activity"/>
    <property type="evidence" value="ECO:0007669"/>
    <property type="project" value="UniProtKB-EC"/>
</dbReference>
<evidence type="ECO:0000256" key="5">
    <source>
        <dbReference type="ARBA" id="ARBA00022679"/>
    </source>
</evidence>
<dbReference type="AlphaFoldDB" id="K0R162"/>
<keyword evidence="4 10" id="KW-0489">Methyltransferase</keyword>
<dbReference type="EMBL" id="AGNL01048013">
    <property type="protein sequence ID" value="EJK46078.1"/>
    <property type="molecule type" value="Genomic_DNA"/>
</dbReference>
<evidence type="ECO:0000256" key="11">
    <source>
        <dbReference type="SAM" id="MobiDB-lite"/>
    </source>
</evidence>
<dbReference type="InterPro" id="IPR016691">
    <property type="entry name" value="TRMT11"/>
</dbReference>
<keyword evidence="6 10" id="KW-0949">S-adenosyl-L-methionine</keyword>
<dbReference type="InterPro" id="IPR000241">
    <property type="entry name" value="RlmKL-like_Mtase"/>
</dbReference>
<evidence type="ECO:0000256" key="10">
    <source>
        <dbReference type="PROSITE-ProRule" id="PRU00959"/>
    </source>
</evidence>
<dbReference type="Gene3D" id="3.40.50.150">
    <property type="entry name" value="Vaccinia Virus protein VP39"/>
    <property type="match status" value="1"/>
</dbReference>